<keyword evidence="6" id="KW-0808">Transferase</keyword>
<dbReference type="GO" id="GO:0009416">
    <property type="term" value="P:response to light stimulus"/>
    <property type="evidence" value="ECO:0000318"/>
    <property type="project" value="GO_Central"/>
</dbReference>
<gene>
    <name evidence="9" type="ORF">THAPSDRAFT_10219</name>
</gene>
<evidence type="ECO:0000256" key="4">
    <source>
        <dbReference type="ARBA" id="ARBA00022603"/>
    </source>
</evidence>
<keyword evidence="8" id="KW-0732">Signal</keyword>
<evidence type="ECO:0000256" key="2">
    <source>
        <dbReference type="ARBA" id="ARBA00005933"/>
    </source>
</evidence>
<dbReference type="PANTHER" id="PTHR40048:SF1">
    <property type="entry name" value="RHAMNOSYL O-METHYLTRANSFERASE"/>
    <property type="match status" value="1"/>
</dbReference>
<accession>B8CDK8</accession>
<reference evidence="9 10" key="1">
    <citation type="journal article" date="2004" name="Science">
        <title>The genome of the diatom Thalassiosira pseudonana: ecology, evolution, and metabolism.</title>
        <authorList>
            <person name="Armbrust E.V."/>
            <person name="Berges J.A."/>
            <person name="Bowler C."/>
            <person name="Green B.R."/>
            <person name="Martinez D."/>
            <person name="Putnam N.H."/>
            <person name="Zhou S."/>
            <person name="Allen A.E."/>
            <person name="Apt K.E."/>
            <person name="Bechner M."/>
            <person name="Brzezinski M.A."/>
            <person name="Chaal B.K."/>
            <person name="Chiovitti A."/>
            <person name="Davis A.K."/>
            <person name="Demarest M.S."/>
            <person name="Detter J.C."/>
            <person name="Glavina T."/>
            <person name="Goodstein D."/>
            <person name="Hadi M.Z."/>
            <person name="Hellsten U."/>
            <person name="Hildebrand M."/>
            <person name="Jenkins B.D."/>
            <person name="Jurka J."/>
            <person name="Kapitonov V.V."/>
            <person name="Kroger N."/>
            <person name="Lau W.W."/>
            <person name="Lane T.W."/>
            <person name="Larimer F.W."/>
            <person name="Lippmeier J.C."/>
            <person name="Lucas S."/>
            <person name="Medina M."/>
            <person name="Montsant A."/>
            <person name="Obornik M."/>
            <person name="Parker M.S."/>
            <person name="Palenik B."/>
            <person name="Pazour G.J."/>
            <person name="Richardson P.M."/>
            <person name="Rynearson T.A."/>
            <person name="Saito M.A."/>
            <person name="Schwartz D.C."/>
            <person name="Thamatrakoln K."/>
            <person name="Valentin K."/>
            <person name="Vardi A."/>
            <person name="Wilkerson F.P."/>
            <person name="Rokhsar D.S."/>
        </authorList>
    </citation>
    <scope>NUCLEOTIDE SEQUENCE [LARGE SCALE GENOMIC DNA]</scope>
    <source>
        <strain evidence="9 10">CCMP1335</strain>
    </source>
</reference>
<dbReference type="Proteomes" id="UP000001449">
    <property type="component" value="Chromosome 15"/>
</dbReference>
<dbReference type="SUPFAM" id="SSF103511">
    <property type="entry name" value="Chlorophyll a-b binding protein"/>
    <property type="match status" value="1"/>
</dbReference>
<dbReference type="RefSeq" id="XP_002294116.1">
    <property type="nucleotide sequence ID" value="XM_002294080.1"/>
</dbReference>
<evidence type="ECO:0000313" key="10">
    <source>
        <dbReference type="Proteomes" id="UP000001449"/>
    </source>
</evidence>
<dbReference type="Pfam" id="PF00504">
    <property type="entry name" value="Chloroa_b-bind"/>
    <property type="match status" value="1"/>
</dbReference>
<dbReference type="Gene3D" id="3.40.50.150">
    <property type="entry name" value="Vaccinia Virus protein VP39"/>
    <property type="match status" value="1"/>
</dbReference>
<dbReference type="GO" id="GO:0030076">
    <property type="term" value="C:light-harvesting complex"/>
    <property type="evidence" value="ECO:0007669"/>
    <property type="project" value="UniProtKB-KW"/>
</dbReference>
<dbReference type="GO" id="GO:0032259">
    <property type="term" value="P:methylation"/>
    <property type="evidence" value="ECO:0007669"/>
    <property type="project" value="UniProtKB-KW"/>
</dbReference>
<evidence type="ECO:0000256" key="8">
    <source>
        <dbReference type="SAM" id="SignalP"/>
    </source>
</evidence>
<dbReference type="InterPro" id="IPR007072">
    <property type="entry name" value="RNMT_CmcI"/>
</dbReference>
<evidence type="ECO:0008006" key="11">
    <source>
        <dbReference type="Google" id="ProtNLM"/>
    </source>
</evidence>
<evidence type="ECO:0000256" key="5">
    <source>
        <dbReference type="ARBA" id="ARBA00022640"/>
    </source>
</evidence>
<comment type="subcellular location">
    <subcellularLocation>
        <location evidence="1">Plastid</location>
        <location evidence="1">Chloroplast</location>
    </subcellularLocation>
</comment>
<reference evidence="9 10" key="2">
    <citation type="journal article" date="2008" name="Nature">
        <title>The Phaeodactylum genome reveals the evolutionary history of diatom genomes.</title>
        <authorList>
            <person name="Bowler C."/>
            <person name="Allen A.E."/>
            <person name="Badger J.H."/>
            <person name="Grimwood J."/>
            <person name="Jabbari K."/>
            <person name="Kuo A."/>
            <person name="Maheswari U."/>
            <person name="Martens C."/>
            <person name="Maumus F."/>
            <person name="Otillar R.P."/>
            <person name="Rayko E."/>
            <person name="Salamov A."/>
            <person name="Vandepoele K."/>
            <person name="Beszteri B."/>
            <person name="Gruber A."/>
            <person name="Heijde M."/>
            <person name="Katinka M."/>
            <person name="Mock T."/>
            <person name="Valentin K."/>
            <person name="Verret F."/>
            <person name="Berges J.A."/>
            <person name="Brownlee C."/>
            <person name="Cadoret J.P."/>
            <person name="Chiovitti A."/>
            <person name="Choi C.J."/>
            <person name="Coesel S."/>
            <person name="De Martino A."/>
            <person name="Detter J.C."/>
            <person name="Durkin C."/>
            <person name="Falciatore A."/>
            <person name="Fournet J."/>
            <person name="Haruta M."/>
            <person name="Huysman M.J."/>
            <person name="Jenkins B.D."/>
            <person name="Jiroutova K."/>
            <person name="Jorgensen R.E."/>
            <person name="Joubert Y."/>
            <person name="Kaplan A."/>
            <person name="Kroger N."/>
            <person name="Kroth P.G."/>
            <person name="La Roche J."/>
            <person name="Lindquist E."/>
            <person name="Lommer M."/>
            <person name="Martin-Jezequel V."/>
            <person name="Lopez P.J."/>
            <person name="Lucas S."/>
            <person name="Mangogna M."/>
            <person name="McGinnis K."/>
            <person name="Medlin L.K."/>
            <person name="Montsant A."/>
            <person name="Oudot-Le Secq M.P."/>
            <person name="Napoli C."/>
            <person name="Obornik M."/>
            <person name="Parker M.S."/>
            <person name="Petit J.L."/>
            <person name="Porcel B.M."/>
            <person name="Poulsen N."/>
            <person name="Robison M."/>
            <person name="Rychlewski L."/>
            <person name="Rynearson T.A."/>
            <person name="Schmutz J."/>
            <person name="Shapiro H."/>
            <person name="Siaut M."/>
            <person name="Stanley M."/>
            <person name="Sussman M.R."/>
            <person name="Taylor A.R."/>
            <person name="Vardi A."/>
            <person name="von Dassow P."/>
            <person name="Vyverman W."/>
            <person name="Willis A."/>
            <person name="Wyrwicz L.S."/>
            <person name="Rokhsar D.S."/>
            <person name="Weissenbach J."/>
            <person name="Armbrust E.V."/>
            <person name="Green B.R."/>
            <person name="Van de Peer Y."/>
            <person name="Grigoriev I.V."/>
        </authorList>
    </citation>
    <scope>NUCLEOTIDE SEQUENCE [LARGE SCALE GENOMIC DNA]</scope>
    <source>
        <strain evidence="9 10">CCMP1335</strain>
    </source>
</reference>
<keyword evidence="3" id="KW-0150">Chloroplast</keyword>
<dbReference type="GO" id="GO:0008168">
    <property type="term" value="F:methyltransferase activity"/>
    <property type="evidence" value="ECO:0007669"/>
    <property type="project" value="UniProtKB-KW"/>
</dbReference>
<feature type="signal peptide" evidence="8">
    <location>
        <begin position="1"/>
        <end position="16"/>
    </location>
</feature>
<dbReference type="InterPro" id="IPR022796">
    <property type="entry name" value="Chloroa_b-bind"/>
</dbReference>
<dbReference type="KEGG" id="tps:THAPSDRAFT_10219"/>
<keyword evidence="5" id="KW-0934">Plastid</keyword>
<protein>
    <recommendedName>
        <fullName evidence="11">Rhamnosyl O-methyltransferase</fullName>
    </recommendedName>
</protein>
<dbReference type="PANTHER" id="PTHR40048">
    <property type="entry name" value="RHAMNOSYL O-METHYLTRANSFERASE"/>
    <property type="match status" value="1"/>
</dbReference>
<dbReference type="EMBL" id="CM000650">
    <property type="protein sequence ID" value="EED88471.1"/>
    <property type="molecule type" value="Genomic_DNA"/>
</dbReference>
<dbReference type="AlphaFoldDB" id="B8CDK8"/>
<organism evidence="9 10">
    <name type="scientific">Thalassiosira pseudonana</name>
    <name type="common">Marine diatom</name>
    <name type="synonym">Cyclotella nana</name>
    <dbReference type="NCBI Taxonomy" id="35128"/>
    <lineage>
        <taxon>Eukaryota</taxon>
        <taxon>Sar</taxon>
        <taxon>Stramenopiles</taxon>
        <taxon>Ochrophyta</taxon>
        <taxon>Bacillariophyta</taxon>
        <taxon>Coscinodiscophyceae</taxon>
        <taxon>Thalassiosirophycidae</taxon>
        <taxon>Thalassiosirales</taxon>
        <taxon>Thalassiosiraceae</taxon>
        <taxon>Thalassiosira</taxon>
    </lineage>
</organism>
<name>B8CDK8_THAPS</name>
<evidence type="ECO:0000313" key="9">
    <source>
        <dbReference type="EMBL" id="EED88471.1"/>
    </source>
</evidence>
<keyword evidence="10" id="KW-1185">Reference proteome</keyword>
<dbReference type="Gene3D" id="1.10.3460.10">
    <property type="entry name" value="Chlorophyll a/b binding protein domain"/>
    <property type="match status" value="1"/>
</dbReference>
<comment type="similarity">
    <text evidence="2">Belongs to the fucoxanthin chlorophyll protein family.</text>
</comment>
<dbReference type="InParanoid" id="B8CDK8"/>
<evidence type="ECO:0000256" key="1">
    <source>
        <dbReference type="ARBA" id="ARBA00004229"/>
    </source>
</evidence>
<proteinExistence type="inferred from homology"/>
<dbReference type="Pfam" id="PF04989">
    <property type="entry name" value="RMNT_CmcI"/>
    <property type="match status" value="2"/>
</dbReference>
<dbReference type="GeneID" id="7443950"/>
<evidence type="ECO:0000256" key="7">
    <source>
        <dbReference type="ARBA" id="ARBA00023243"/>
    </source>
</evidence>
<feature type="chain" id="PRO_5002869780" description="Rhamnosyl O-methyltransferase" evidence="8">
    <location>
        <begin position="17"/>
        <end position="682"/>
    </location>
</feature>
<evidence type="ECO:0000256" key="6">
    <source>
        <dbReference type="ARBA" id="ARBA00022679"/>
    </source>
</evidence>
<keyword evidence="7" id="KW-0437">Light-harvesting polypeptide</keyword>
<dbReference type="SUPFAM" id="SSF53335">
    <property type="entry name" value="S-adenosyl-L-methionine-dependent methyltransferases"/>
    <property type="match status" value="1"/>
</dbReference>
<dbReference type="PaxDb" id="35128-Thaps10219"/>
<dbReference type="HOGENOM" id="CLU_403638_0_0_1"/>
<dbReference type="GO" id="GO:0009507">
    <property type="term" value="C:chloroplast"/>
    <property type="evidence" value="ECO:0007669"/>
    <property type="project" value="UniProtKB-SubCell"/>
</dbReference>
<dbReference type="GO" id="GO:0009768">
    <property type="term" value="P:photosynthesis, light harvesting in photosystem I"/>
    <property type="evidence" value="ECO:0000318"/>
    <property type="project" value="GO_Central"/>
</dbReference>
<keyword evidence="4" id="KW-0489">Methyltransferase</keyword>
<dbReference type="InterPro" id="IPR029063">
    <property type="entry name" value="SAM-dependent_MTases_sf"/>
</dbReference>
<dbReference type="STRING" id="35128.B8CDK8"/>
<sequence>MKTTACLLSLLATTAAFAPAPISRTTTSISESKADLESLATKLNPTIRFYDPLNLSEQDFWGKGNEATIAWLRQSEIKHGRIAMFAFVGYIVQSNFVFPWAQTLSGAPHPSADLVPEAQWDAVPLGAKWQIFAVISMLELWDECGGGGVMPHYTKGRQPGKYPPFKMFRDNVHFVLDLYDPFGFNKNMSAETKERRLTAELNNGRLAQLGIFGFLCADKITGSVPALNSIAIHYDGNPMIPFEAARKWREETRSTSNLTLPRVTAMRMHQRKRGPPTLGEKSVVADVLTRETGDGIGDGDVVVVRKNHFINPSFHRYFIVWLAGCICGRLSATYDGYQRKYRASVAPWASLSSPYPKLTQHLPPTDASKRLELDLSVLDLWRTNAISVFLSEKPGKLCRGDFDCVSYNRAVSNATTASDGISTSLTREATGYNFGNYKIKVGDELVSVKTISAGYEALFQKLTLHSAVSYLGISLQQDPLDAFVIGDLLWRVQPDLVIELGTSGGGSSFYYEHIMNEYNPHARILTIDPASGSGLSGIPLKQWNDHQVKQHCPFCQHPATTRYEWRNDTSEESGPIRFFRGMPNSILALEIARDAASKAKVVLVIEDSDHQYSSVKANLDSYHQFVTPGSYMVVQDTRLGDPHRAVRKFMKEGADCFHIDKRWEYFVFSQHFDGFLRKRTHC</sequence>
<dbReference type="eggNOG" id="ENOG502RUJC">
    <property type="taxonomic scope" value="Eukaryota"/>
</dbReference>
<evidence type="ECO:0000256" key="3">
    <source>
        <dbReference type="ARBA" id="ARBA00022528"/>
    </source>
</evidence>
<dbReference type="GO" id="GO:0008610">
    <property type="term" value="P:lipid biosynthetic process"/>
    <property type="evidence" value="ECO:0007669"/>
    <property type="project" value="InterPro"/>
</dbReference>
<dbReference type="FunFam" id="1.10.3460.10:FF:000019">
    <property type="entry name" value="Uncharacterized protein"/>
    <property type="match status" value="1"/>
</dbReference>